<dbReference type="GO" id="GO:0005375">
    <property type="term" value="F:copper ion transmembrane transporter activity"/>
    <property type="evidence" value="ECO:0007669"/>
    <property type="project" value="UniProtKB-UniRule"/>
</dbReference>
<keyword evidence="3 5" id="KW-1133">Transmembrane helix</keyword>
<dbReference type="OrthoDB" id="4118884at2759"/>
<feature type="transmembrane region" description="Helical" evidence="5">
    <location>
        <begin position="185"/>
        <end position="205"/>
    </location>
</feature>
<dbReference type="Proteomes" id="UP000030752">
    <property type="component" value="Unassembled WGS sequence"/>
</dbReference>
<keyword evidence="5" id="KW-0187">Copper transport</keyword>
<keyword evidence="2 5" id="KW-0812">Transmembrane</keyword>
<dbReference type="HOGENOM" id="CLU_1315363_0_0_1"/>
<evidence type="ECO:0000313" key="6">
    <source>
        <dbReference type="EMBL" id="ETN44060.1"/>
    </source>
</evidence>
<feature type="transmembrane region" description="Helical" evidence="5">
    <location>
        <begin position="69"/>
        <end position="94"/>
    </location>
</feature>
<dbReference type="RefSeq" id="XP_008713816.1">
    <property type="nucleotide sequence ID" value="XM_008715594.1"/>
</dbReference>
<dbReference type="InterPro" id="IPR007274">
    <property type="entry name" value="Cop_transporter"/>
</dbReference>
<dbReference type="AlphaFoldDB" id="W2S615"/>
<dbReference type="GeneID" id="19978264"/>
<dbReference type="PANTHER" id="PTHR12483">
    <property type="entry name" value="SOLUTE CARRIER FAMILY 31 COPPER TRANSPORTERS"/>
    <property type="match status" value="1"/>
</dbReference>
<name>W2S615_CYPE1</name>
<evidence type="ECO:0000256" key="2">
    <source>
        <dbReference type="ARBA" id="ARBA00022692"/>
    </source>
</evidence>
<keyword evidence="4 5" id="KW-0472">Membrane</keyword>
<organism evidence="6 7">
    <name type="scientific">Cyphellophora europaea (strain CBS 101466)</name>
    <name type="common">Phialophora europaea</name>
    <dbReference type="NCBI Taxonomy" id="1220924"/>
    <lineage>
        <taxon>Eukaryota</taxon>
        <taxon>Fungi</taxon>
        <taxon>Dikarya</taxon>
        <taxon>Ascomycota</taxon>
        <taxon>Pezizomycotina</taxon>
        <taxon>Eurotiomycetes</taxon>
        <taxon>Chaetothyriomycetidae</taxon>
        <taxon>Chaetothyriales</taxon>
        <taxon>Cyphellophoraceae</taxon>
        <taxon>Cyphellophora</taxon>
    </lineage>
</organism>
<proteinExistence type="inferred from homology"/>
<gene>
    <name evidence="6" type="ORF">HMPREF1541_10925</name>
</gene>
<evidence type="ECO:0000256" key="4">
    <source>
        <dbReference type="ARBA" id="ARBA00023136"/>
    </source>
</evidence>
<accession>W2S615</accession>
<keyword evidence="5" id="KW-0186">Copper</keyword>
<keyword evidence="7" id="KW-1185">Reference proteome</keyword>
<dbReference type="Pfam" id="PF04145">
    <property type="entry name" value="Ctr"/>
    <property type="match status" value="1"/>
</dbReference>
<sequence>MDGMVMPMNTPTDPTSTIATVLATAAVNTISAFSSVETSASSAHAEDSDSMNMQGMASFLHFGLGDPFLISFFTPTTAASYVAICFFFAMLTVLQRILQFFITKLDRKWHMHFRHAHVEPVPKSGSWVATMDADELDQTSTTTFNARLIVKILLHVLNTVLGFLVDSEANAGYANSMLVVMTVNAGYIIALLVGAMVGELASMYLQQRA</sequence>
<protein>
    <recommendedName>
        <fullName evidence="5">Copper transport protein</fullName>
    </recommendedName>
</protein>
<dbReference type="InParanoid" id="W2S615"/>
<dbReference type="PANTHER" id="PTHR12483:SF27">
    <property type="entry name" value="COPPER TRANSPORT PROTEIN CTR1"/>
    <property type="match status" value="1"/>
</dbReference>
<evidence type="ECO:0000256" key="1">
    <source>
        <dbReference type="ARBA" id="ARBA00004141"/>
    </source>
</evidence>
<evidence type="ECO:0000256" key="3">
    <source>
        <dbReference type="ARBA" id="ARBA00022989"/>
    </source>
</evidence>
<evidence type="ECO:0000256" key="5">
    <source>
        <dbReference type="RuleBase" id="RU367022"/>
    </source>
</evidence>
<comment type="subcellular location">
    <subcellularLocation>
        <location evidence="1 5">Membrane</location>
        <topology evidence="1 5">Multi-pass membrane protein</topology>
    </subcellularLocation>
</comment>
<reference evidence="6 7" key="1">
    <citation type="submission" date="2013-03" db="EMBL/GenBank/DDBJ databases">
        <title>The Genome Sequence of Phialophora europaea CBS 101466.</title>
        <authorList>
            <consortium name="The Broad Institute Genomics Platform"/>
            <person name="Cuomo C."/>
            <person name="de Hoog S."/>
            <person name="Gorbushina A."/>
            <person name="Walker B."/>
            <person name="Young S.K."/>
            <person name="Zeng Q."/>
            <person name="Gargeya S."/>
            <person name="Fitzgerald M."/>
            <person name="Haas B."/>
            <person name="Abouelleil A."/>
            <person name="Allen A.W."/>
            <person name="Alvarado L."/>
            <person name="Arachchi H.M."/>
            <person name="Berlin A.M."/>
            <person name="Chapman S.B."/>
            <person name="Gainer-Dewar J."/>
            <person name="Goldberg J."/>
            <person name="Griggs A."/>
            <person name="Gujja S."/>
            <person name="Hansen M."/>
            <person name="Howarth C."/>
            <person name="Imamovic A."/>
            <person name="Ireland A."/>
            <person name="Larimer J."/>
            <person name="McCowan C."/>
            <person name="Murphy C."/>
            <person name="Pearson M."/>
            <person name="Poon T.W."/>
            <person name="Priest M."/>
            <person name="Roberts A."/>
            <person name="Saif S."/>
            <person name="Shea T."/>
            <person name="Sisk P."/>
            <person name="Sykes S."/>
            <person name="Wortman J."/>
            <person name="Nusbaum C."/>
            <person name="Birren B."/>
        </authorList>
    </citation>
    <scope>NUCLEOTIDE SEQUENCE [LARGE SCALE GENOMIC DNA]</scope>
    <source>
        <strain evidence="6 7">CBS 101466</strain>
    </source>
</reference>
<keyword evidence="5" id="KW-0406">Ion transport</keyword>
<feature type="transmembrane region" description="Helical" evidence="5">
    <location>
        <begin position="148"/>
        <end position="165"/>
    </location>
</feature>
<dbReference type="VEuPathDB" id="FungiDB:HMPREF1541_10925"/>
<comment type="similarity">
    <text evidence="5">Belongs to the copper transporter (Ctr) (TC 1.A.56) family. SLC31A subfamily.</text>
</comment>
<evidence type="ECO:0000313" key="7">
    <source>
        <dbReference type="Proteomes" id="UP000030752"/>
    </source>
</evidence>
<dbReference type="EMBL" id="KB822716">
    <property type="protein sequence ID" value="ETN44060.1"/>
    <property type="molecule type" value="Genomic_DNA"/>
</dbReference>
<keyword evidence="5" id="KW-0813">Transport</keyword>
<dbReference type="GO" id="GO:0005886">
    <property type="term" value="C:plasma membrane"/>
    <property type="evidence" value="ECO:0007669"/>
    <property type="project" value="TreeGrafter"/>
</dbReference>